<comment type="similarity">
    <text evidence="1">Belongs to the bacterial histone-like protein family.</text>
</comment>
<dbReference type="RefSeq" id="WP_272425278.1">
    <property type="nucleotide sequence ID" value="NZ_JAGTJJ010000112.1"/>
</dbReference>
<sequence length="126" mass="14420">MHDIDEMSTDAEFPDDGHAEPAGRLLTKRSIDHEVAMLCGLPMKTVNEVTAMFLDLTMSAIAERGELYLHRFGTFTVKRYKGKALAQEQLGKKVPPARRTMRDISKNEIHFKKSRGFRSRLRDLGW</sequence>
<evidence type="ECO:0000256" key="3">
    <source>
        <dbReference type="SAM" id="MobiDB-lite"/>
    </source>
</evidence>
<dbReference type="InterPro" id="IPR010992">
    <property type="entry name" value="IHF-like_DNA-bd_dom_sf"/>
</dbReference>
<feature type="region of interest" description="Disordered" evidence="3">
    <location>
        <begin position="1"/>
        <end position="21"/>
    </location>
</feature>
<dbReference type="Pfam" id="PF00216">
    <property type="entry name" value="Bac_DNA_binding"/>
    <property type="match status" value="1"/>
</dbReference>
<protein>
    <submittedName>
        <fullName evidence="4">HU family DNA-binding protein</fullName>
    </submittedName>
</protein>
<dbReference type="Proteomes" id="UP001151081">
    <property type="component" value="Unassembled WGS sequence"/>
</dbReference>
<keyword evidence="2 4" id="KW-0238">DNA-binding</keyword>
<dbReference type="GO" id="GO:0003677">
    <property type="term" value="F:DNA binding"/>
    <property type="evidence" value="ECO:0007669"/>
    <property type="project" value="UniProtKB-KW"/>
</dbReference>
<reference evidence="4 5" key="1">
    <citation type="submission" date="2021-04" db="EMBL/GenBank/DDBJ databases">
        <title>Genome analysis of Polyangium sp.</title>
        <authorList>
            <person name="Li Y."/>
            <person name="Wang J."/>
        </authorList>
    </citation>
    <scope>NUCLEOTIDE SEQUENCE [LARGE SCALE GENOMIC DNA]</scope>
    <source>
        <strain evidence="4 5">SDU14</strain>
    </source>
</reference>
<dbReference type="SUPFAM" id="SSF47729">
    <property type="entry name" value="IHF-like DNA-binding proteins"/>
    <property type="match status" value="1"/>
</dbReference>
<evidence type="ECO:0000256" key="2">
    <source>
        <dbReference type="ARBA" id="ARBA00023125"/>
    </source>
</evidence>
<gene>
    <name evidence="4" type="ORF">KEG57_53695</name>
</gene>
<organism evidence="4 5">
    <name type="scientific">Polyangium jinanense</name>
    <dbReference type="NCBI Taxonomy" id="2829994"/>
    <lineage>
        <taxon>Bacteria</taxon>
        <taxon>Pseudomonadati</taxon>
        <taxon>Myxococcota</taxon>
        <taxon>Polyangia</taxon>
        <taxon>Polyangiales</taxon>
        <taxon>Polyangiaceae</taxon>
        <taxon>Polyangium</taxon>
    </lineage>
</organism>
<dbReference type="Gene3D" id="4.10.520.10">
    <property type="entry name" value="IHF-like DNA-binding proteins"/>
    <property type="match status" value="1"/>
</dbReference>
<evidence type="ECO:0000256" key="1">
    <source>
        <dbReference type="ARBA" id="ARBA00010529"/>
    </source>
</evidence>
<dbReference type="EMBL" id="JAGTJJ010000112">
    <property type="protein sequence ID" value="MDC3989424.1"/>
    <property type="molecule type" value="Genomic_DNA"/>
</dbReference>
<dbReference type="AlphaFoldDB" id="A0A9X3XF16"/>
<name>A0A9X3XF16_9BACT</name>
<evidence type="ECO:0000313" key="5">
    <source>
        <dbReference type="Proteomes" id="UP001151081"/>
    </source>
</evidence>
<dbReference type="GO" id="GO:0030527">
    <property type="term" value="F:structural constituent of chromatin"/>
    <property type="evidence" value="ECO:0007669"/>
    <property type="project" value="InterPro"/>
</dbReference>
<keyword evidence="5" id="KW-1185">Reference proteome</keyword>
<comment type="caution">
    <text evidence="4">The sequence shown here is derived from an EMBL/GenBank/DDBJ whole genome shotgun (WGS) entry which is preliminary data.</text>
</comment>
<evidence type="ECO:0000313" key="4">
    <source>
        <dbReference type="EMBL" id="MDC3989424.1"/>
    </source>
</evidence>
<dbReference type="InterPro" id="IPR000119">
    <property type="entry name" value="Hist_DNA-bd"/>
</dbReference>
<feature type="compositionally biased region" description="Acidic residues" evidence="3">
    <location>
        <begin position="1"/>
        <end position="14"/>
    </location>
</feature>
<proteinExistence type="inferred from homology"/>
<accession>A0A9X3XF16</accession>